<dbReference type="OrthoDB" id="9804686at2"/>
<evidence type="ECO:0000313" key="7">
    <source>
        <dbReference type="EMBL" id="AGX04063.1"/>
    </source>
</evidence>
<evidence type="ECO:0000256" key="1">
    <source>
        <dbReference type="ARBA" id="ARBA00008891"/>
    </source>
</evidence>
<dbReference type="PROSITE" id="PS00800">
    <property type="entry name" value="PECTINESTERASE_1"/>
    <property type="match status" value="1"/>
</dbReference>
<evidence type="ECO:0000256" key="2">
    <source>
        <dbReference type="ARBA" id="ARBA00022801"/>
    </source>
</evidence>
<dbReference type="PATRIC" id="fig|1367477.3.peg.2090"/>
<dbReference type="STRING" id="1367477.N288_10750"/>
<evidence type="ECO:0000256" key="3">
    <source>
        <dbReference type="ARBA" id="ARBA00023085"/>
    </source>
</evidence>
<comment type="pathway">
    <text evidence="5">Glycan metabolism; pectin degradation; 2-dehydro-3-deoxy-D-gluconate from pectin: step 1/5.</text>
</comment>
<sequence length="330" mass="36812">MIVAQDGTGQFLTIQEAIDSIPKGNSSRINIYIKDGVYKEKLDINKPSVSLIGTHRDLVKITFNDYANKLEDDSKKMGTFGSYSCIVTGDRFLAENITFENNAGKGSEVGQAVAMYVDADQTEFHNCAFLARQDTVFTAPLPPKPIEGSSFGGPRDGLEKRHCRSYFKHCCIEGDVDFIFGSATSVFEDCEIHSLDLNRTDVNGYITAASTPFDQEHGYVFINCTLLSKAAARTVYLGRPWRDYAKTVFINTWMGEHIKAEGWHNWDKPQAENTAFYAEYNSSGPGGCMDKRVSWAKFLTDEQVKEYKLENIFGSLKGWPKLGLPYSTAG</sequence>
<dbReference type="EMBL" id="CP006643">
    <property type="protein sequence ID" value="AGX04063.1"/>
    <property type="molecule type" value="Genomic_DNA"/>
</dbReference>
<dbReference type="InterPro" id="IPR033131">
    <property type="entry name" value="Pectinesterase_Asp_AS"/>
</dbReference>
<dbReference type="PANTHER" id="PTHR31321">
    <property type="entry name" value="ACYL-COA THIOESTER HYDROLASE YBHC-RELATED"/>
    <property type="match status" value="1"/>
</dbReference>
<dbReference type="PROSITE" id="PS00503">
    <property type="entry name" value="PECTINESTERASE_2"/>
    <property type="match status" value="1"/>
</dbReference>
<dbReference type="UniPathway" id="UPA00545">
    <property type="reaction ID" value="UER00823"/>
</dbReference>
<comment type="catalytic activity">
    <reaction evidence="5">
        <text>[(1-&gt;4)-alpha-D-galacturonosyl methyl ester](n) + n H2O = [(1-&gt;4)-alpha-D-galacturonosyl](n) + n methanol + n H(+)</text>
        <dbReference type="Rhea" id="RHEA:22380"/>
        <dbReference type="Rhea" id="RHEA-COMP:14570"/>
        <dbReference type="Rhea" id="RHEA-COMP:14573"/>
        <dbReference type="ChEBI" id="CHEBI:15377"/>
        <dbReference type="ChEBI" id="CHEBI:15378"/>
        <dbReference type="ChEBI" id="CHEBI:17790"/>
        <dbReference type="ChEBI" id="CHEBI:140522"/>
        <dbReference type="ChEBI" id="CHEBI:140523"/>
        <dbReference type="EC" id="3.1.1.11"/>
    </reaction>
</comment>
<dbReference type="Gene3D" id="2.160.20.10">
    <property type="entry name" value="Single-stranded right-handed beta-helix, Pectin lyase-like"/>
    <property type="match status" value="1"/>
</dbReference>
<keyword evidence="3 5" id="KW-0063">Aspartyl esterase</keyword>
<dbReference type="InterPro" id="IPR018040">
    <property type="entry name" value="Pectinesterase_Tyr_AS"/>
</dbReference>
<keyword evidence="2 5" id="KW-0378">Hydrolase</keyword>
<proteinExistence type="inferred from homology"/>
<accession>U5L9I4</accession>
<feature type="domain" description="Pectinesterase catalytic" evidence="6">
    <location>
        <begin position="151"/>
        <end position="309"/>
    </location>
</feature>
<organism evidence="7 8">
    <name type="scientific">Bacillus infantis NRRL B-14911</name>
    <dbReference type="NCBI Taxonomy" id="1367477"/>
    <lineage>
        <taxon>Bacteria</taxon>
        <taxon>Bacillati</taxon>
        <taxon>Bacillota</taxon>
        <taxon>Bacilli</taxon>
        <taxon>Bacillales</taxon>
        <taxon>Bacillaceae</taxon>
        <taxon>Bacillus</taxon>
    </lineage>
</organism>
<dbReference type="GO" id="GO:0030599">
    <property type="term" value="F:pectinesterase activity"/>
    <property type="evidence" value="ECO:0007669"/>
    <property type="project" value="UniProtKB-UniRule"/>
</dbReference>
<reference evidence="7 8" key="1">
    <citation type="submission" date="2013-07" db="EMBL/GenBank/DDBJ databases">
        <title>Complete genome sequence of Bacillus infantis NRRL B-14911 that has potential to induce cardiac disease by antigenic mimicry.</title>
        <authorList>
            <person name="Massilamany C."/>
            <person name="Smith T.P.L."/>
            <person name="Loy J.D."/>
            <person name="Barletta R."/>
            <person name="Reddy J."/>
        </authorList>
    </citation>
    <scope>NUCLEOTIDE SEQUENCE [LARGE SCALE GENOMIC DNA]</scope>
    <source>
        <strain evidence="7 8">NRRL B-14911</strain>
    </source>
</reference>
<dbReference type="AlphaFoldDB" id="U5L9I4"/>
<comment type="similarity">
    <text evidence="1">Belongs to the pectinesterase family.</text>
</comment>
<feature type="active site" evidence="4">
    <location>
        <position position="177"/>
    </location>
</feature>
<dbReference type="InterPro" id="IPR012334">
    <property type="entry name" value="Pectin_lyas_fold"/>
</dbReference>
<dbReference type="HOGENOM" id="CLU_012243_3_1_9"/>
<evidence type="ECO:0000256" key="4">
    <source>
        <dbReference type="PROSITE-ProRule" id="PRU10040"/>
    </source>
</evidence>
<dbReference type="EC" id="3.1.1.11" evidence="5"/>
<dbReference type="GO" id="GO:0042545">
    <property type="term" value="P:cell wall modification"/>
    <property type="evidence" value="ECO:0007669"/>
    <property type="project" value="UniProtKB-UniRule"/>
</dbReference>
<dbReference type="RefSeq" id="WP_009791030.1">
    <property type="nucleotide sequence ID" value="NC_022524.1"/>
</dbReference>
<dbReference type="Proteomes" id="UP000017805">
    <property type="component" value="Chromosome"/>
</dbReference>
<evidence type="ECO:0000256" key="5">
    <source>
        <dbReference type="RuleBase" id="RU000589"/>
    </source>
</evidence>
<dbReference type="GO" id="GO:0045490">
    <property type="term" value="P:pectin catabolic process"/>
    <property type="evidence" value="ECO:0007669"/>
    <property type="project" value="UniProtKB-UniRule"/>
</dbReference>
<evidence type="ECO:0000259" key="6">
    <source>
        <dbReference type="Pfam" id="PF01095"/>
    </source>
</evidence>
<dbReference type="PANTHER" id="PTHR31321:SF57">
    <property type="entry name" value="PECTINESTERASE 53-RELATED"/>
    <property type="match status" value="1"/>
</dbReference>
<feature type="domain" description="Pectinesterase catalytic" evidence="6">
    <location>
        <begin position="2"/>
        <end position="138"/>
    </location>
</feature>
<dbReference type="InterPro" id="IPR011050">
    <property type="entry name" value="Pectin_lyase_fold/virulence"/>
</dbReference>
<dbReference type="Pfam" id="PF01095">
    <property type="entry name" value="Pectinesterase"/>
    <property type="match status" value="2"/>
</dbReference>
<dbReference type="SUPFAM" id="SSF51126">
    <property type="entry name" value="Pectin lyase-like"/>
    <property type="match status" value="1"/>
</dbReference>
<protein>
    <recommendedName>
        <fullName evidence="5">Pectinesterase</fullName>
        <ecNumber evidence="5">3.1.1.11</ecNumber>
    </recommendedName>
</protein>
<dbReference type="GO" id="GO:0009279">
    <property type="term" value="C:cell outer membrane"/>
    <property type="evidence" value="ECO:0007669"/>
    <property type="project" value="TreeGrafter"/>
</dbReference>
<name>U5L9I4_9BACI</name>
<dbReference type="InterPro" id="IPR000070">
    <property type="entry name" value="Pectinesterase_cat"/>
</dbReference>
<dbReference type="KEGG" id="bif:N288_10750"/>
<evidence type="ECO:0000313" key="8">
    <source>
        <dbReference type="Proteomes" id="UP000017805"/>
    </source>
</evidence>
<gene>
    <name evidence="7" type="ORF">N288_10750</name>
</gene>
<keyword evidence="8" id="KW-1185">Reference proteome</keyword>